<protein>
    <submittedName>
        <fullName evidence="3">Lysyl oxidase family protein</fullName>
    </submittedName>
</protein>
<keyword evidence="2" id="KW-0732">Signal</keyword>
<organism evidence="3 4">
    <name type="scientific">Kineosporia mesophila</name>
    <dbReference type="NCBI Taxonomy" id="566012"/>
    <lineage>
        <taxon>Bacteria</taxon>
        <taxon>Bacillati</taxon>
        <taxon>Actinomycetota</taxon>
        <taxon>Actinomycetes</taxon>
        <taxon>Kineosporiales</taxon>
        <taxon>Kineosporiaceae</taxon>
        <taxon>Kineosporia</taxon>
    </lineage>
</organism>
<proteinExistence type="predicted"/>
<reference evidence="4" key="1">
    <citation type="journal article" date="2019" name="Int. J. Syst. Evol. Microbiol.">
        <title>The Global Catalogue of Microorganisms (GCM) 10K type strain sequencing project: providing services to taxonomists for standard genome sequencing and annotation.</title>
        <authorList>
            <consortium name="The Broad Institute Genomics Platform"/>
            <consortium name="The Broad Institute Genome Sequencing Center for Infectious Disease"/>
            <person name="Wu L."/>
            <person name="Ma J."/>
        </authorList>
    </citation>
    <scope>NUCLEOTIDE SEQUENCE [LARGE SCALE GENOMIC DNA]</scope>
    <source>
        <strain evidence="4">JCM 16902</strain>
    </source>
</reference>
<comment type="caution">
    <text evidence="3">The sequence shown here is derived from an EMBL/GenBank/DDBJ whole genome shotgun (WGS) entry which is preliminary data.</text>
</comment>
<dbReference type="EMBL" id="BAAAZO010000001">
    <property type="protein sequence ID" value="GAA3593145.1"/>
    <property type="molecule type" value="Genomic_DNA"/>
</dbReference>
<dbReference type="Proteomes" id="UP001501074">
    <property type="component" value="Unassembled WGS sequence"/>
</dbReference>
<evidence type="ECO:0000256" key="1">
    <source>
        <dbReference type="SAM" id="MobiDB-lite"/>
    </source>
</evidence>
<sequence length="523" mass="56522">MKLHRALIRLTPVLAVVLAAGTVAAVRSAEPAASATAPVISFELLNKTQTVQRAKGEAVYFYGLGFYAVARDTLEFRTHKGRTYADPVRTTLKVGDAPARALPAGITTSPNTLTHFFDVKVTNSAGKKVKSTALDFCPNSWDRNRVRPDAPATSPYPEGCGYHPFTISNVLGVTGGWSTPVLGEWDSPTSFKGPDGTYTVRFVVTQAWRKALGLTLARSTQQLKVKVKTVKESTQQASAMSHTQHGMNHSGDLSPQMAAMEAGRQRALGEPSVPASGPPSGAANRLAAPAGPGVDLRSRPAYEIAREVRGKAGTPRKTYLNFSATVWNAGPSPLVVDGFRQPGHDVLDAYQYFFDQAGNQVGYTSAGQMQWDPRDGHNHWHFKAFASYRLLDQTQEKAIISGKEAFCLAPTDAIDLAAPGAQWQPASTDLYTACGQGNKNLLSIREVLESGWGDTYGQYLPGQSFNITRVPSGTYFIQTIANPDRKLTESNYDNNAALRKVRIGGKVGGVRTVKVYPYQGVKD</sequence>
<accession>A0ABP6Z2I9</accession>
<evidence type="ECO:0000313" key="4">
    <source>
        <dbReference type="Proteomes" id="UP001501074"/>
    </source>
</evidence>
<name>A0ABP6Z2I9_9ACTN</name>
<gene>
    <name evidence="3" type="ORF">GCM10022223_04980</name>
</gene>
<feature type="signal peptide" evidence="2">
    <location>
        <begin position="1"/>
        <end position="25"/>
    </location>
</feature>
<evidence type="ECO:0000256" key="2">
    <source>
        <dbReference type="SAM" id="SignalP"/>
    </source>
</evidence>
<dbReference type="InterPro" id="IPR001695">
    <property type="entry name" value="Lysyl_oxidase"/>
</dbReference>
<keyword evidence="4" id="KW-1185">Reference proteome</keyword>
<feature type="compositionally biased region" description="Polar residues" evidence="1">
    <location>
        <begin position="233"/>
        <end position="253"/>
    </location>
</feature>
<dbReference type="RefSeq" id="WP_231488395.1">
    <property type="nucleotide sequence ID" value="NZ_BAAAZO010000001.1"/>
</dbReference>
<evidence type="ECO:0000313" key="3">
    <source>
        <dbReference type="EMBL" id="GAA3593145.1"/>
    </source>
</evidence>
<dbReference type="Pfam" id="PF01186">
    <property type="entry name" value="Lysyl_oxidase"/>
    <property type="match status" value="1"/>
</dbReference>
<feature type="region of interest" description="Disordered" evidence="1">
    <location>
        <begin position="233"/>
        <end position="298"/>
    </location>
</feature>
<feature type="chain" id="PRO_5046887115" evidence="2">
    <location>
        <begin position="26"/>
        <end position="523"/>
    </location>
</feature>
<feature type="compositionally biased region" description="Low complexity" evidence="1">
    <location>
        <begin position="269"/>
        <end position="283"/>
    </location>
</feature>